<evidence type="ECO:0000256" key="1">
    <source>
        <dbReference type="SAM" id="Phobius"/>
    </source>
</evidence>
<dbReference type="AlphaFoldDB" id="A0A2P2LX20"/>
<name>A0A2P2LX20_RHIMU</name>
<sequence length="106" mass="12293">MVKICIIIDQGLESTTIAIWFSHHLKHNSQAINMDLGEVEDQFDSLCKEYRKLNADFNNIVSKFRRYFQRTGLFSGVYFGHAMPKKFRQIILSLLGVFFLYSLAPA</sequence>
<keyword evidence="1" id="KW-0472">Membrane</keyword>
<evidence type="ECO:0000313" key="2">
    <source>
        <dbReference type="EMBL" id="MBX22519.1"/>
    </source>
</evidence>
<protein>
    <submittedName>
        <fullName evidence="2">Uncharacterized protein</fullName>
    </submittedName>
</protein>
<reference evidence="2" key="1">
    <citation type="submission" date="2018-02" db="EMBL/GenBank/DDBJ databases">
        <title>Rhizophora mucronata_Transcriptome.</title>
        <authorList>
            <person name="Meera S.P."/>
            <person name="Sreeshan A."/>
            <person name="Augustine A."/>
        </authorList>
    </citation>
    <scope>NUCLEOTIDE SEQUENCE</scope>
    <source>
        <tissue evidence="2">Leaf</tissue>
    </source>
</reference>
<organism evidence="2">
    <name type="scientific">Rhizophora mucronata</name>
    <name type="common">Asiatic mangrove</name>
    <dbReference type="NCBI Taxonomy" id="61149"/>
    <lineage>
        <taxon>Eukaryota</taxon>
        <taxon>Viridiplantae</taxon>
        <taxon>Streptophyta</taxon>
        <taxon>Embryophyta</taxon>
        <taxon>Tracheophyta</taxon>
        <taxon>Spermatophyta</taxon>
        <taxon>Magnoliopsida</taxon>
        <taxon>eudicotyledons</taxon>
        <taxon>Gunneridae</taxon>
        <taxon>Pentapetalae</taxon>
        <taxon>rosids</taxon>
        <taxon>fabids</taxon>
        <taxon>Malpighiales</taxon>
        <taxon>Rhizophoraceae</taxon>
        <taxon>Rhizophora</taxon>
    </lineage>
</organism>
<feature type="transmembrane region" description="Helical" evidence="1">
    <location>
        <begin position="87"/>
        <end position="104"/>
    </location>
</feature>
<keyword evidence="1" id="KW-0812">Transmembrane</keyword>
<proteinExistence type="predicted"/>
<keyword evidence="1" id="KW-1133">Transmembrane helix</keyword>
<dbReference type="EMBL" id="GGEC01042035">
    <property type="protein sequence ID" value="MBX22519.1"/>
    <property type="molecule type" value="Transcribed_RNA"/>
</dbReference>
<accession>A0A2P2LX20</accession>